<protein>
    <submittedName>
        <fullName evidence="2">Uncharacterized protein</fullName>
    </submittedName>
</protein>
<dbReference type="RefSeq" id="XP_035347383.1">
    <property type="nucleotide sequence ID" value="XM_035491490.1"/>
</dbReference>
<feature type="compositionally biased region" description="Gly residues" evidence="1">
    <location>
        <begin position="1"/>
        <end position="17"/>
    </location>
</feature>
<organism evidence="2 3">
    <name type="scientific">Talaromyces rugulosus</name>
    <name type="common">Penicillium rugulosum</name>
    <dbReference type="NCBI Taxonomy" id="121627"/>
    <lineage>
        <taxon>Eukaryota</taxon>
        <taxon>Fungi</taxon>
        <taxon>Dikarya</taxon>
        <taxon>Ascomycota</taxon>
        <taxon>Pezizomycotina</taxon>
        <taxon>Eurotiomycetes</taxon>
        <taxon>Eurotiomycetidae</taxon>
        <taxon>Eurotiales</taxon>
        <taxon>Trichocomaceae</taxon>
        <taxon>Talaromyces</taxon>
        <taxon>Talaromyces sect. Islandici</taxon>
    </lineage>
</organism>
<keyword evidence="3" id="KW-1185">Reference proteome</keyword>
<proteinExistence type="predicted"/>
<feature type="region of interest" description="Disordered" evidence="1">
    <location>
        <begin position="1"/>
        <end position="27"/>
    </location>
</feature>
<dbReference type="KEGG" id="trg:TRUGW13939_08355"/>
<gene>
    <name evidence="2" type="ORF">TRUGW13939_08355</name>
</gene>
<accession>A0A7H8R5E1</accession>
<dbReference type="GeneID" id="55995844"/>
<dbReference type="Proteomes" id="UP000509510">
    <property type="component" value="Chromosome IV"/>
</dbReference>
<evidence type="ECO:0000313" key="2">
    <source>
        <dbReference type="EMBL" id="QKX61208.1"/>
    </source>
</evidence>
<feature type="region of interest" description="Disordered" evidence="1">
    <location>
        <begin position="74"/>
        <end position="103"/>
    </location>
</feature>
<feature type="region of interest" description="Disordered" evidence="1">
    <location>
        <begin position="134"/>
        <end position="155"/>
    </location>
</feature>
<name>A0A7H8R5E1_TALRU</name>
<evidence type="ECO:0000256" key="1">
    <source>
        <dbReference type="SAM" id="MobiDB-lite"/>
    </source>
</evidence>
<dbReference type="EMBL" id="CP055901">
    <property type="protein sequence ID" value="QKX61208.1"/>
    <property type="molecule type" value="Genomic_DNA"/>
</dbReference>
<evidence type="ECO:0000313" key="3">
    <source>
        <dbReference type="Proteomes" id="UP000509510"/>
    </source>
</evidence>
<reference evidence="3" key="1">
    <citation type="submission" date="2020-06" db="EMBL/GenBank/DDBJ databases">
        <title>A chromosome-scale genome assembly of Talaromyces rugulosus W13939.</title>
        <authorList>
            <person name="Wang B."/>
            <person name="Guo L."/>
            <person name="Ye K."/>
            <person name="Wang L."/>
        </authorList>
    </citation>
    <scope>NUCLEOTIDE SEQUENCE [LARGE SCALE GENOMIC DNA]</scope>
    <source>
        <strain evidence="3">W13939</strain>
    </source>
</reference>
<dbReference type="AlphaFoldDB" id="A0A7H8R5E1"/>
<sequence>MADVQGHGGGRGCGNGGERGRGGGRRWRREPRCNYCLEWGHVRGECVGWKAFTDAWVAAYNGTYARYGMQPPTPYHLRRRGAQGQGRGAHQREPAGPAPAPAPALAQTVAELQARIAQLAAEVEALAQALAAAQAAAAETGDAAPQQNEEMDARE</sequence>